<sequence length="112" mass="11780">MAGASSTVGRRVRYPVGSVAVSVAVSIAVSMAVSVPEAAWDRLGRRWAAACSRAPRRAHGPASHRGAPAPAGRTLAHPGAPRRTPVCSGRWSDPGRRRMSYRGQMPDDPAGR</sequence>
<evidence type="ECO:0000313" key="4">
    <source>
        <dbReference type="Proteomes" id="UP001500320"/>
    </source>
</evidence>
<protein>
    <submittedName>
        <fullName evidence="3">Uncharacterized protein</fullName>
    </submittedName>
</protein>
<evidence type="ECO:0000256" key="2">
    <source>
        <dbReference type="SAM" id="Phobius"/>
    </source>
</evidence>
<keyword evidence="2" id="KW-0812">Transmembrane</keyword>
<proteinExistence type="predicted"/>
<evidence type="ECO:0000256" key="1">
    <source>
        <dbReference type="SAM" id="MobiDB-lite"/>
    </source>
</evidence>
<gene>
    <name evidence="3" type="ORF">GCM10010466_27190</name>
</gene>
<dbReference type="Proteomes" id="UP001500320">
    <property type="component" value="Unassembled WGS sequence"/>
</dbReference>
<keyword evidence="4" id="KW-1185">Reference proteome</keyword>
<evidence type="ECO:0000313" key="3">
    <source>
        <dbReference type="EMBL" id="GAA3134903.1"/>
    </source>
</evidence>
<accession>A0ABP6N327</accession>
<feature type="region of interest" description="Disordered" evidence="1">
    <location>
        <begin position="51"/>
        <end position="112"/>
    </location>
</feature>
<organism evidence="3 4">
    <name type="scientific">Planomonospora alba</name>
    <dbReference type="NCBI Taxonomy" id="161354"/>
    <lineage>
        <taxon>Bacteria</taxon>
        <taxon>Bacillati</taxon>
        <taxon>Actinomycetota</taxon>
        <taxon>Actinomycetes</taxon>
        <taxon>Streptosporangiales</taxon>
        <taxon>Streptosporangiaceae</taxon>
        <taxon>Planomonospora</taxon>
    </lineage>
</organism>
<dbReference type="EMBL" id="BAAAUT010000019">
    <property type="protein sequence ID" value="GAA3134903.1"/>
    <property type="molecule type" value="Genomic_DNA"/>
</dbReference>
<comment type="caution">
    <text evidence="3">The sequence shown here is derived from an EMBL/GenBank/DDBJ whole genome shotgun (WGS) entry which is preliminary data.</text>
</comment>
<keyword evidence="2" id="KW-1133">Transmembrane helix</keyword>
<keyword evidence="2" id="KW-0472">Membrane</keyword>
<reference evidence="4" key="1">
    <citation type="journal article" date="2019" name="Int. J. Syst. Evol. Microbiol.">
        <title>The Global Catalogue of Microorganisms (GCM) 10K type strain sequencing project: providing services to taxonomists for standard genome sequencing and annotation.</title>
        <authorList>
            <consortium name="The Broad Institute Genomics Platform"/>
            <consortium name="The Broad Institute Genome Sequencing Center for Infectious Disease"/>
            <person name="Wu L."/>
            <person name="Ma J."/>
        </authorList>
    </citation>
    <scope>NUCLEOTIDE SEQUENCE [LARGE SCALE GENOMIC DNA]</scope>
    <source>
        <strain evidence="4">JCM 9373</strain>
    </source>
</reference>
<feature type="transmembrane region" description="Helical" evidence="2">
    <location>
        <begin position="12"/>
        <end position="35"/>
    </location>
</feature>
<name>A0ABP6N327_9ACTN</name>